<organism evidence="4 5">
    <name type="scientific">Lysobacter enzymogenes</name>
    <dbReference type="NCBI Taxonomy" id="69"/>
    <lineage>
        <taxon>Bacteria</taxon>
        <taxon>Pseudomonadati</taxon>
        <taxon>Pseudomonadota</taxon>
        <taxon>Gammaproteobacteria</taxon>
        <taxon>Lysobacterales</taxon>
        <taxon>Lysobacteraceae</taxon>
        <taxon>Lysobacter</taxon>
    </lineage>
</organism>
<gene>
    <name evidence="4" type="ORF">GLE_4688</name>
</gene>
<protein>
    <submittedName>
        <fullName evidence="4">Efflux transporter, outer membrane factor (OMF) lipoprotein, NodT family</fullName>
    </submittedName>
</protein>
<comment type="similarity">
    <text evidence="1 2">Belongs to the outer membrane factor (OMF) (TC 1.B.17) family.</text>
</comment>
<dbReference type="KEGG" id="lez:GLE_4688"/>
<dbReference type="GO" id="GO:0015562">
    <property type="term" value="F:efflux transmembrane transporter activity"/>
    <property type="evidence" value="ECO:0007669"/>
    <property type="project" value="InterPro"/>
</dbReference>
<feature type="region of interest" description="Disordered" evidence="3">
    <location>
        <begin position="35"/>
        <end position="62"/>
    </location>
</feature>
<dbReference type="Proteomes" id="UP000061569">
    <property type="component" value="Chromosome"/>
</dbReference>
<evidence type="ECO:0000313" key="4">
    <source>
        <dbReference type="EMBL" id="ALN60029.1"/>
    </source>
</evidence>
<dbReference type="Gene3D" id="1.20.1600.10">
    <property type="entry name" value="Outer membrane efflux proteins (OEP)"/>
    <property type="match status" value="1"/>
</dbReference>
<keyword evidence="2" id="KW-0472">Membrane</keyword>
<dbReference type="GO" id="GO:0009279">
    <property type="term" value="C:cell outer membrane"/>
    <property type="evidence" value="ECO:0007669"/>
    <property type="project" value="UniProtKB-SubCell"/>
</dbReference>
<reference evidence="4 5" key="1">
    <citation type="submission" date="2015-11" db="EMBL/GenBank/DDBJ databases">
        <title>Genome sequences of Lysobacter enzymogenes strain C3 and Lysobacter antibioticus ATCC 29479.</title>
        <authorList>
            <person name="Kobayashi D.Y."/>
        </authorList>
    </citation>
    <scope>NUCLEOTIDE SEQUENCE [LARGE SCALE GENOMIC DNA]</scope>
    <source>
        <strain evidence="4 5">C3</strain>
    </source>
</reference>
<dbReference type="OrthoDB" id="9770517at2"/>
<evidence type="ECO:0000256" key="2">
    <source>
        <dbReference type="RuleBase" id="RU362097"/>
    </source>
</evidence>
<keyword evidence="2 4" id="KW-0449">Lipoprotein</keyword>
<dbReference type="AlphaFoldDB" id="A0A0S2DNR9"/>
<dbReference type="Pfam" id="PF02321">
    <property type="entry name" value="OEP"/>
    <property type="match status" value="2"/>
</dbReference>
<dbReference type="SUPFAM" id="SSF56954">
    <property type="entry name" value="Outer membrane efflux proteins (OEP)"/>
    <property type="match status" value="1"/>
</dbReference>
<dbReference type="PANTHER" id="PTHR30203">
    <property type="entry name" value="OUTER MEMBRANE CATION EFFLUX PROTEIN"/>
    <property type="match status" value="1"/>
</dbReference>
<evidence type="ECO:0000313" key="5">
    <source>
        <dbReference type="Proteomes" id="UP000061569"/>
    </source>
</evidence>
<feature type="chain" id="PRO_5041745660" evidence="2">
    <location>
        <begin position="24"/>
        <end position="485"/>
    </location>
</feature>
<feature type="signal peptide" evidence="2">
    <location>
        <begin position="1"/>
        <end position="23"/>
    </location>
</feature>
<comment type="subcellular location">
    <subcellularLocation>
        <location evidence="2">Cell outer membrane</location>
        <topology evidence="2">Lipid-anchor</topology>
    </subcellularLocation>
</comment>
<evidence type="ECO:0000256" key="1">
    <source>
        <dbReference type="ARBA" id="ARBA00007613"/>
    </source>
</evidence>
<dbReference type="PANTHER" id="PTHR30203:SF32">
    <property type="entry name" value="CATION EFFLUX SYSTEM PROTEIN CUSC"/>
    <property type="match status" value="1"/>
</dbReference>
<dbReference type="PROSITE" id="PS51257">
    <property type="entry name" value="PROKAR_LIPOPROTEIN"/>
    <property type="match status" value="1"/>
</dbReference>
<dbReference type="PATRIC" id="fig|69.6.peg.4623"/>
<keyword evidence="2" id="KW-1134">Transmembrane beta strand</keyword>
<dbReference type="InterPro" id="IPR003423">
    <property type="entry name" value="OMP_efflux"/>
</dbReference>
<sequence>MSKFSTHALALAIALAATGCVSLAPKLPAQEAGIPAQWPLPPTTQSFVGAQPLTSDPAASQTAAASEGAAVADIGWRDFFEDPNLEQLIGRALDNNRDLRVAVLNVERARAQYRIQRADRLPALNATAQLRRTGGDNQQVVDEYQAGASIANFELDLFGRVRSLSQSALQRYFAEEEARRAAQLSLIAEVANAYLTLAADRELLSVSEATLKNQQSAYDLTQKRRELGAVSGLELSQARTQVEQARADAARYAGQVAQDTNALNLLVGEQVDPALLPSKLTAGVTGLAALPQGLPSEVLLRRPDVLQAEHLLRAQNANIGAARAAFFPSISLTGFLGSASNELSGLFDSNTRSWLVNPVVNIPIFQGGKLRANLASAKADQKIALAQYEKAIQAGFRDVSDALALTKTLAEQRQAQEALVEAAARADQLSTARYKAGRDSYLNQLDAQRTLYGAQQGLVTTRLAEQSNRVALYKVLGGGWNERSQ</sequence>
<accession>A0A0S2DNR9</accession>
<dbReference type="InterPro" id="IPR010131">
    <property type="entry name" value="MdtP/NodT-like"/>
</dbReference>
<name>A0A0S2DNR9_LYSEN</name>
<feature type="compositionally biased region" description="Polar residues" evidence="3">
    <location>
        <begin position="43"/>
        <end position="54"/>
    </location>
</feature>
<keyword evidence="2" id="KW-0732">Signal</keyword>
<dbReference type="EMBL" id="CP013140">
    <property type="protein sequence ID" value="ALN60029.1"/>
    <property type="molecule type" value="Genomic_DNA"/>
</dbReference>
<dbReference type="STRING" id="69.GLE_4688"/>
<proteinExistence type="inferred from homology"/>
<dbReference type="Gene3D" id="2.20.200.10">
    <property type="entry name" value="Outer membrane efflux proteins (OEP)"/>
    <property type="match status" value="1"/>
</dbReference>
<keyword evidence="2" id="KW-0812">Transmembrane</keyword>
<evidence type="ECO:0000256" key="3">
    <source>
        <dbReference type="SAM" id="MobiDB-lite"/>
    </source>
</evidence>
<dbReference type="NCBIfam" id="TIGR01845">
    <property type="entry name" value="outer_NodT"/>
    <property type="match status" value="1"/>
</dbReference>
<keyword evidence="2" id="KW-0564">Palmitate</keyword>